<comment type="similarity">
    <text evidence="2">Belongs to the autoinducer-2 exporter (AI-2E) (TC 2.A.86) family.</text>
</comment>
<evidence type="ECO:0000313" key="7">
    <source>
        <dbReference type="EMBL" id="REJ27150.1"/>
    </source>
</evidence>
<dbReference type="GO" id="GO:0016020">
    <property type="term" value="C:membrane"/>
    <property type="evidence" value="ECO:0007669"/>
    <property type="project" value="UniProtKB-SubCell"/>
</dbReference>
<evidence type="ECO:0000256" key="1">
    <source>
        <dbReference type="ARBA" id="ARBA00004141"/>
    </source>
</evidence>
<dbReference type="Proteomes" id="UP000257014">
    <property type="component" value="Unassembled WGS sequence"/>
</dbReference>
<feature type="transmembrane region" description="Helical" evidence="6">
    <location>
        <begin position="322"/>
        <end position="342"/>
    </location>
</feature>
<gene>
    <name evidence="7" type="ORF">C6P37_11800</name>
</gene>
<evidence type="ECO:0000256" key="3">
    <source>
        <dbReference type="ARBA" id="ARBA00022692"/>
    </source>
</evidence>
<name>A0A3E0K269_9BACI</name>
<sequence>MDIKMKWFYRLAFLLLLFIVLFVFFKLQPFWHPVLTTVLKALFPFAVAAFIAYLLYPLIRYLQKNGLPKALSVLIIYLLFFGGAGVAIYKGLPALLDQLKELSANAPYVMEQYENWVSAVERNTKTWPDGFKEEIDQGFAAVNETVERLAEKTLSFFFWIVDSFIILTLIPFIAFFMIKDMEVIQKAFWSVVPEKWKDPLRDFFAEVDRSLGGYIRGQLIVCTLIGGLSSLLFWWIKMKYPLILGLIVGVTNVIPYFGPIIGAVPAVVIAATVSFRMAVYVVLILFILQFLEGNIISPYVVGKSVDLHPLFIILSILIGEEAGGVLGLVLAVPIVAILKTALLELRRQMKGKERAG</sequence>
<proteinExistence type="inferred from homology"/>
<feature type="transmembrane region" description="Helical" evidence="6">
    <location>
        <begin position="71"/>
        <end position="89"/>
    </location>
</feature>
<feature type="transmembrane region" description="Helical" evidence="6">
    <location>
        <begin position="7"/>
        <end position="25"/>
    </location>
</feature>
<protein>
    <submittedName>
        <fullName evidence="7">AI-2E family transporter</fullName>
    </submittedName>
</protein>
<comment type="caution">
    <text evidence="7">The sequence shown here is derived from an EMBL/GenBank/DDBJ whole genome shotgun (WGS) entry which is preliminary data.</text>
</comment>
<dbReference type="Pfam" id="PF01594">
    <property type="entry name" value="AI-2E_transport"/>
    <property type="match status" value="1"/>
</dbReference>
<evidence type="ECO:0000256" key="2">
    <source>
        <dbReference type="ARBA" id="ARBA00009773"/>
    </source>
</evidence>
<feature type="transmembrane region" description="Helical" evidence="6">
    <location>
        <begin position="156"/>
        <end position="178"/>
    </location>
</feature>
<dbReference type="PANTHER" id="PTHR21716:SF15">
    <property type="entry name" value="TRANSPORT PROTEIN YRRI-RELATED"/>
    <property type="match status" value="1"/>
</dbReference>
<evidence type="ECO:0000313" key="8">
    <source>
        <dbReference type="Proteomes" id="UP000257014"/>
    </source>
</evidence>
<comment type="subcellular location">
    <subcellularLocation>
        <location evidence="1">Membrane</location>
        <topology evidence="1">Multi-pass membrane protein</topology>
    </subcellularLocation>
</comment>
<dbReference type="EMBL" id="QEWE01000022">
    <property type="protein sequence ID" value="REJ27150.1"/>
    <property type="molecule type" value="Genomic_DNA"/>
</dbReference>
<feature type="transmembrane region" description="Helical" evidence="6">
    <location>
        <begin position="37"/>
        <end position="59"/>
    </location>
</feature>
<accession>A0A3E0K269</accession>
<feature type="transmembrane region" description="Helical" evidence="6">
    <location>
        <begin position="278"/>
        <end position="302"/>
    </location>
</feature>
<dbReference type="AlphaFoldDB" id="A0A3E0K269"/>
<keyword evidence="4 6" id="KW-1133">Transmembrane helix</keyword>
<organism evidence="7 8">
    <name type="scientific">Caldibacillus debilis</name>
    <dbReference type="NCBI Taxonomy" id="301148"/>
    <lineage>
        <taxon>Bacteria</taxon>
        <taxon>Bacillati</taxon>
        <taxon>Bacillota</taxon>
        <taxon>Bacilli</taxon>
        <taxon>Bacillales</taxon>
        <taxon>Bacillaceae</taxon>
        <taxon>Caldibacillus</taxon>
    </lineage>
</organism>
<evidence type="ECO:0000256" key="4">
    <source>
        <dbReference type="ARBA" id="ARBA00022989"/>
    </source>
</evidence>
<feature type="transmembrane region" description="Helical" evidence="6">
    <location>
        <begin position="219"/>
        <end position="236"/>
    </location>
</feature>
<dbReference type="InterPro" id="IPR002549">
    <property type="entry name" value="AI-2E-like"/>
</dbReference>
<dbReference type="PANTHER" id="PTHR21716">
    <property type="entry name" value="TRANSMEMBRANE PROTEIN"/>
    <property type="match status" value="1"/>
</dbReference>
<dbReference type="GO" id="GO:0055085">
    <property type="term" value="P:transmembrane transport"/>
    <property type="evidence" value="ECO:0007669"/>
    <property type="project" value="TreeGrafter"/>
</dbReference>
<keyword evidence="3 6" id="KW-0812">Transmembrane</keyword>
<feature type="transmembrane region" description="Helical" evidence="6">
    <location>
        <begin position="242"/>
        <end position="271"/>
    </location>
</feature>
<dbReference type="RefSeq" id="WP_276644113.1">
    <property type="nucleotide sequence ID" value="NZ_JBAIZG010000073.1"/>
</dbReference>
<reference evidence="7 8" key="1">
    <citation type="submission" date="2018-03" db="EMBL/GenBank/DDBJ databases">
        <authorList>
            <person name="Keele B.F."/>
        </authorList>
    </citation>
    <scope>NUCLEOTIDE SEQUENCE [LARGE SCALE GENOMIC DNA]</scope>
    <source>
        <strain evidence="7">ZCTH4_d</strain>
    </source>
</reference>
<evidence type="ECO:0000256" key="6">
    <source>
        <dbReference type="SAM" id="Phobius"/>
    </source>
</evidence>
<evidence type="ECO:0000256" key="5">
    <source>
        <dbReference type="ARBA" id="ARBA00023136"/>
    </source>
</evidence>
<keyword evidence="5 6" id="KW-0472">Membrane</keyword>